<dbReference type="RefSeq" id="WP_214159504.1">
    <property type="nucleotide sequence ID" value="NZ_JAHBAY010000014.1"/>
</dbReference>
<name>A0ABS5TPD4_9ACTN</name>
<keyword evidence="2" id="KW-1185">Reference proteome</keyword>
<dbReference type="Proteomes" id="UP001197247">
    <property type="component" value="Unassembled WGS sequence"/>
</dbReference>
<accession>A0ABS5TPD4</accession>
<protein>
    <submittedName>
        <fullName evidence="1">Uncharacterized protein</fullName>
    </submittedName>
</protein>
<reference evidence="1 2" key="1">
    <citation type="submission" date="2021-05" db="EMBL/GenBank/DDBJ databases">
        <title>Kineosporia and Streptomyces sp. nov. two new marine actinobacteria isolated from Coral.</title>
        <authorList>
            <person name="Buangrab K."/>
            <person name="Sutthacheep M."/>
            <person name="Yeemin T."/>
            <person name="Harunari E."/>
            <person name="Igarashi Y."/>
            <person name="Kanchanasin P."/>
            <person name="Tanasupawat S."/>
            <person name="Phongsopitanun W."/>
        </authorList>
    </citation>
    <scope>NUCLEOTIDE SEQUENCE [LARGE SCALE GENOMIC DNA]</scope>
    <source>
        <strain evidence="1 2">J2-2</strain>
    </source>
</reference>
<comment type="caution">
    <text evidence="1">The sequence shown here is derived from an EMBL/GenBank/DDBJ whole genome shotgun (WGS) entry which is preliminary data.</text>
</comment>
<sequence>MFMNRYNARIWYRNELCQGLARQHVLLSGYSLRQIRTLLRHSAVYDRRVERVVRRYRVLIRETQLPTYRQARQQTSLSFLHDMHLAFHGPKPARLRLVSRHWQWRSFFVQQFHEHREAAAFPPDAEYLNRGPHHQDVFAQLRTAQLSALRAELLDMMQGLDTYERLLIQVSFAVVCRAHDDVHGQHGHISPQDVWRKGDLTGLAKAVSG</sequence>
<organism evidence="1 2">
    <name type="scientific">Kineosporia corallincola</name>
    <dbReference type="NCBI Taxonomy" id="2835133"/>
    <lineage>
        <taxon>Bacteria</taxon>
        <taxon>Bacillati</taxon>
        <taxon>Actinomycetota</taxon>
        <taxon>Actinomycetes</taxon>
        <taxon>Kineosporiales</taxon>
        <taxon>Kineosporiaceae</taxon>
        <taxon>Kineosporia</taxon>
    </lineage>
</organism>
<evidence type="ECO:0000313" key="2">
    <source>
        <dbReference type="Proteomes" id="UP001197247"/>
    </source>
</evidence>
<gene>
    <name evidence="1" type="ORF">KIH74_28750</name>
</gene>
<proteinExistence type="predicted"/>
<dbReference type="EMBL" id="JAHBAY010000014">
    <property type="protein sequence ID" value="MBT0772967.1"/>
    <property type="molecule type" value="Genomic_DNA"/>
</dbReference>
<evidence type="ECO:0000313" key="1">
    <source>
        <dbReference type="EMBL" id="MBT0772967.1"/>
    </source>
</evidence>